<dbReference type="EMBL" id="JALJOR010000005">
    <property type="protein sequence ID" value="KAK9816818.1"/>
    <property type="molecule type" value="Genomic_DNA"/>
</dbReference>
<dbReference type="SMART" id="SM00028">
    <property type="entry name" value="TPR"/>
    <property type="match status" value="3"/>
</dbReference>
<evidence type="ECO:0000256" key="6">
    <source>
        <dbReference type="SAM" id="MobiDB-lite"/>
    </source>
</evidence>
<feature type="region of interest" description="Disordered" evidence="6">
    <location>
        <begin position="137"/>
        <end position="166"/>
    </location>
</feature>
<keyword evidence="3 7" id="KW-0812">Transmembrane</keyword>
<evidence type="ECO:0000256" key="2">
    <source>
        <dbReference type="ARBA" id="ARBA00010583"/>
    </source>
</evidence>
<comment type="caution">
    <text evidence="8">The sequence shown here is derived from an EMBL/GenBank/DDBJ whole genome shotgun (WGS) entry which is preliminary data.</text>
</comment>
<evidence type="ECO:0000256" key="5">
    <source>
        <dbReference type="ARBA" id="ARBA00023136"/>
    </source>
</evidence>
<feature type="transmembrane region" description="Helical" evidence="7">
    <location>
        <begin position="237"/>
        <end position="261"/>
    </location>
</feature>
<dbReference type="InterPro" id="IPR011990">
    <property type="entry name" value="TPR-like_helical_dom_sf"/>
</dbReference>
<dbReference type="GO" id="GO:0032977">
    <property type="term" value="F:membrane insertase activity"/>
    <property type="evidence" value="ECO:0007669"/>
    <property type="project" value="InterPro"/>
</dbReference>
<protein>
    <submittedName>
        <fullName evidence="8">Uncharacterized protein</fullName>
    </submittedName>
</protein>
<dbReference type="InterPro" id="IPR019734">
    <property type="entry name" value="TPR_rpt"/>
</dbReference>
<feature type="compositionally biased region" description="Low complexity" evidence="6">
    <location>
        <begin position="342"/>
        <end position="363"/>
    </location>
</feature>
<evidence type="ECO:0000313" key="9">
    <source>
        <dbReference type="Proteomes" id="UP001489004"/>
    </source>
</evidence>
<organism evidence="8 9">
    <name type="scientific">[Myrmecia] bisecta</name>
    <dbReference type="NCBI Taxonomy" id="41462"/>
    <lineage>
        <taxon>Eukaryota</taxon>
        <taxon>Viridiplantae</taxon>
        <taxon>Chlorophyta</taxon>
        <taxon>core chlorophytes</taxon>
        <taxon>Trebouxiophyceae</taxon>
        <taxon>Trebouxiales</taxon>
        <taxon>Trebouxiaceae</taxon>
        <taxon>Myrmecia</taxon>
    </lineage>
</organism>
<feature type="transmembrane region" description="Helical" evidence="7">
    <location>
        <begin position="188"/>
        <end position="208"/>
    </location>
</feature>
<evidence type="ECO:0000313" key="8">
    <source>
        <dbReference type="EMBL" id="KAK9816818.1"/>
    </source>
</evidence>
<dbReference type="SUPFAM" id="SSF48452">
    <property type="entry name" value="TPR-like"/>
    <property type="match status" value="1"/>
</dbReference>
<dbReference type="Proteomes" id="UP001489004">
    <property type="component" value="Unassembled WGS sequence"/>
</dbReference>
<dbReference type="AlphaFoldDB" id="A0AAW1Q7X0"/>
<name>A0AAW1Q7X0_9CHLO</name>
<reference evidence="8 9" key="1">
    <citation type="journal article" date="2024" name="Nat. Commun.">
        <title>Phylogenomics reveals the evolutionary origins of lichenization in chlorophyte algae.</title>
        <authorList>
            <person name="Puginier C."/>
            <person name="Libourel C."/>
            <person name="Otte J."/>
            <person name="Skaloud P."/>
            <person name="Haon M."/>
            <person name="Grisel S."/>
            <person name="Petersen M."/>
            <person name="Berrin J.G."/>
            <person name="Delaux P.M."/>
            <person name="Dal Grande F."/>
            <person name="Keller J."/>
        </authorList>
    </citation>
    <scope>NUCLEOTIDE SEQUENCE [LARGE SCALE GENOMIC DNA]</scope>
    <source>
        <strain evidence="8 9">SAG 2043</strain>
    </source>
</reference>
<sequence length="548" mass="57802">MLFRAAFSKYGVTRRLTFAVRLPDQLHAHAVRHASSQAFGSALHVDPDQQATSAVGSLVPDLNAAAAAAQVDAALGSSLEPGGSVGLMIGAIDSMHAATQLPWWAAISLAALGVRTVMFPLTLRQLQTSSAILPLLREPTDASGPGTARTDGSGDSSRHPPRTGGARIKGLWGEFQHLRRERGAPHPAWIVVAPLVQLPVFITAMISIRTMTLSHWPGMDAGGLLWFSDLTKPALDLHLLAAPLGSVGVVIPAAVAAVMFANVDVSFGRAALGPPGSVGAWLAGNMRLLLEWLTVPMFVVALQLPHGALLYWLTSGLTSLAQSAALRTAAAHAALGLPGGAPATTGQASAATEGDSSSAAASTAEHEKEDDLVHEELSDWVASSSEVEALFSKAVELHAGGRRRASAQCIERILELQPDNVAALFKRCQLWAAAEAWPQAEQAGRRAAELATDPKLALPAWLLAGNAQFQQGELELALGSFRRGIDIGREDALQKKQVQPHFIHALLCAANVLTKAGRQKEAVLYVNEAAKHDPNVKAQFLTKTKRGN</sequence>
<evidence type="ECO:0000256" key="3">
    <source>
        <dbReference type="ARBA" id="ARBA00022692"/>
    </source>
</evidence>
<keyword evidence="9" id="KW-1185">Reference proteome</keyword>
<evidence type="ECO:0000256" key="1">
    <source>
        <dbReference type="ARBA" id="ARBA00004141"/>
    </source>
</evidence>
<accession>A0AAW1Q7X0</accession>
<evidence type="ECO:0000256" key="7">
    <source>
        <dbReference type="SAM" id="Phobius"/>
    </source>
</evidence>
<comment type="subcellular location">
    <subcellularLocation>
        <location evidence="1">Membrane</location>
        <topology evidence="1">Multi-pass membrane protein</topology>
    </subcellularLocation>
</comment>
<dbReference type="Gene3D" id="1.25.40.10">
    <property type="entry name" value="Tetratricopeptide repeat domain"/>
    <property type="match status" value="2"/>
</dbReference>
<proteinExistence type="inferred from homology"/>
<gene>
    <name evidence="8" type="ORF">WJX72_005353</name>
</gene>
<evidence type="ECO:0000256" key="4">
    <source>
        <dbReference type="ARBA" id="ARBA00022989"/>
    </source>
</evidence>
<keyword evidence="4 7" id="KW-1133">Transmembrane helix</keyword>
<dbReference type="PANTHER" id="PTHR12428">
    <property type="entry name" value="OXA1"/>
    <property type="match status" value="1"/>
</dbReference>
<feature type="transmembrane region" description="Helical" evidence="7">
    <location>
        <begin position="292"/>
        <end position="313"/>
    </location>
</feature>
<feature type="region of interest" description="Disordered" evidence="6">
    <location>
        <begin position="342"/>
        <end position="369"/>
    </location>
</feature>
<keyword evidence="5 7" id="KW-0472">Membrane</keyword>
<dbReference type="InterPro" id="IPR001708">
    <property type="entry name" value="YidC/ALB3/OXA1/COX18"/>
</dbReference>
<comment type="similarity">
    <text evidence="2">Belongs to the OXA1/ALB3/YidC (TC 2.A.9.2) family.</text>
</comment>
<dbReference type="GO" id="GO:0032979">
    <property type="term" value="P:protein insertion into mitochondrial inner membrane from matrix"/>
    <property type="evidence" value="ECO:0007669"/>
    <property type="project" value="TreeGrafter"/>
</dbReference>
<dbReference type="GO" id="GO:0005743">
    <property type="term" value="C:mitochondrial inner membrane"/>
    <property type="evidence" value="ECO:0007669"/>
    <property type="project" value="TreeGrafter"/>
</dbReference>
<dbReference type="PANTHER" id="PTHR12428:SF65">
    <property type="entry name" value="CYTOCHROME C OXIDASE ASSEMBLY PROTEIN COX18, MITOCHONDRIAL"/>
    <property type="match status" value="1"/>
</dbReference>